<dbReference type="PANTHER" id="PTHR37474">
    <property type="entry name" value="RNA LIGASE/CYCLIC NUCLEOTIDE PHOSPHODIESTERASE"/>
    <property type="match status" value="1"/>
</dbReference>
<dbReference type="EMBL" id="ML994611">
    <property type="protein sequence ID" value="KAF2194555.1"/>
    <property type="molecule type" value="Genomic_DNA"/>
</dbReference>
<keyword evidence="3" id="KW-1185">Reference proteome</keyword>
<dbReference type="SUPFAM" id="SSF55144">
    <property type="entry name" value="LigT-like"/>
    <property type="match status" value="1"/>
</dbReference>
<dbReference type="PANTHER" id="PTHR37474:SF1">
    <property type="entry name" value="2'-5' RNA LIGASE FAMILY PROTEIN"/>
    <property type="match status" value="1"/>
</dbReference>
<dbReference type="Pfam" id="PF13563">
    <property type="entry name" value="2_5_RNA_ligase2"/>
    <property type="match status" value="1"/>
</dbReference>
<evidence type="ECO:0000313" key="3">
    <source>
        <dbReference type="Proteomes" id="UP000800200"/>
    </source>
</evidence>
<sequence>MAAPRLARHLSHKSALALLPPSTITPPIEAVRQTHDKQFARWPPHINLIYPFLASPSEVAENEKTAEQQGDGVQASSDPSPPHLKHEIYSRIHKVTKGIQPFHISLLADPPGAFSHSKRSKTVWLDPSQQKSDPPVTPVHNLQAALQAEFSECGADQRPFTPHLSVGQAKSDVAAQNLSNDIKESISGFLSGSRGSQPVALEWYVDKVYVIERKRFYDRFKIVGVVELGKE</sequence>
<evidence type="ECO:0000313" key="2">
    <source>
        <dbReference type="EMBL" id="KAF2194555.1"/>
    </source>
</evidence>
<feature type="region of interest" description="Disordered" evidence="1">
    <location>
        <begin position="60"/>
        <end position="84"/>
    </location>
</feature>
<protein>
    <recommendedName>
        <fullName evidence="4">LigT-like protein</fullName>
    </recommendedName>
</protein>
<dbReference type="Proteomes" id="UP000800200">
    <property type="component" value="Unassembled WGS sequence"/>
</dbReference>
<gene>
    <name evidence="2" type="ORF">K469DRAFT_706023</name>
</gene>
<proteinExistence type="predicted"/>
<organism evidence="2 3">
    <name type="scientific">Zopfia rhizophila CBS 207.26</name>
    <dbReference type="NCBI Taxonomy" id="1314779"/>
    <lineage>
        <taxon>Eukaryota</taxon>
        <taxon>Fungi</taxon>
        <taxon>Dikarya</taxon>
        <taxon>Ascomycota</taxon>
        <taxon>Pezizomycotina</taxon>
        <taxon>Dothideomycetes</taxon>
        <taxon>Dothideomycetes incertae sedis</taxon>
        <taxon>Zopfiaceae</taxon>
        <taxon>Zopfia</taxon>
    </lineage>
</organism>
<name>A0A6A6ETN7_9PEZI</name>
<evidence type="ECO:0000256" key="1">
    <source>
        <dbReference type="SAM" id="MobiDB-lite"/>
    </source>
</evidence>
<accession>A0A6A6ETN7</accession>
<reference evidence="2" key="1">
    <citation type="journal article" date="2020" name="Stud. Mycol.">
        <title>101 Dothideomycetes genomes: a test case for predicting lifestyles and emergence of pathogens.</title>
        <authorList>
            <person name="Haridas S."/>
            <person name="Albert R."/>
            <person name="Binder M."/>
            <person name="Bloem J."/>
            <person name="Labutti K."/>
            <person name="Salamov A."/>
            <person name="Andreopoulos B."/>
            <person name="Baker S."/>
            <person name="Barry K."/>
            <person name="Bills G."/>
            <person name="Bluhm B."/>
            <person name="Cannon C."/>
            <person name="Castanera R."/>
            <person name="Culley D."/>
            <person name="Daum C."/>
            <person name="Ezra D."/>
            <person name="Gonzalez J."/>
            <person name="Henrissat B."/>
            <person name="Kuo A."/>
            <person name="Liang C."/>
            <person name="Lipzen A."/>
            <person name="Lutzoni F."/>
            <person name="Magnuson J."/>
            <person name="Mondo S."/>
            <person name="Nolan M."/>
            <person name="Ohm R."/>
            <person name="Pangilinan J."/>
            <person name="Park H.-J."/>
            <person name="Ramirez L."/>
            <person name="Alfaro M."/>
            <person name="Sun H."/>
            <person name="Tritt A."/>
            <person name="Yoshinaga Y."/>
            <person name="Zwiers L.-H."/>
            <person name="Turgeon B."/>
            <person name="Goodwin S."/>
            <person name="Spatafora J."/>
            <person name="Crous P."/>
            <person name="Grigoriev I."/>
        </authorList>
    </citation>
    <scope>NUCLEOTIDE SEQUENCE</scope>
    <source>
        <strain evidence="2">CBS 207.26</strain>
    </source>
</reference>
<dbReference type="OrthoDB" id="10263155at2759"/>
<dbReference type="InterPro" id="IPR009097">
    <property type="entry name" value="Cyclic_Pdiesterase"/>
</dbReference>
<dbReference type="AlphaFoldDB" id="A0A6A6ETN7"/>
<dbReference type="Gene3D" id="3.90.1140.10">
    <property type="entry name" value="Cyclic phosphodiesterase"/>
    <property type="match status" value="1"/>
</dbReference>
<evidence type="ECO:0008006" key="4">
    <source>
        <dbReference type="Google" id="ProtNLM"/>
    </source>
</evidence>